<proteinExistence type="predicted"/>
<accession>A0A9X1QTT4</accession>
<protein>
    <submittedName>
        <fullName evidence="1">Uncharacterized protein</fullName>
    </submittedName>
</protein>
<dbReference type="EMBL" id="JAIRBA010000005">
    <property type="protein sequence ID" value="MCG2418230.1"/>
    <property type="molecule type" value="Genomic_DNA"/>
</dbReference>
<keyword evidence="2" id="KW-1185">Reference proteome</keyword>
<dbReference type="Proteomes" id="UP001139461">
    <property type="component" value="Unassembled WGS sequence"/>
</dbReference>
<evidence type="ECO:0000313" key="1">
    <source>
        <dbReference type="EMBL" id="MCG2418230.1"/>
    </source>
</evidence>
<organism evidence="1 2">
    <name type="scientific">Aequorivita vitellina</name>
    <dbReference type="NCBI Taxonomy" id="2874475"/>
    <lineage>
        <taxon>Bacteria</taxon>
        <taxon>Pseudomonadati</taxon>
        <taxon>Bacteroidota</taxon>
        <taxon>Flavobacteriia</taxon>
        <taxon>Flavobacteriales</taxon>
        <taxon>Flavobacteriaceae</taxon>
        <taxon>Aequorivita</taxon>
    </lineage>
</organism>
<dbReference type="AlphaFoldDB" id="A0A9X1QTT4"/>
<dbReference type="RefSeq" id="WP_237602044.1">
    <property type="nucleotide sequence ID" value="NZ_JAIRBA010000005.1"/>
</dbReference>
<name>A0A9X1QTT4_9FLAO</name>
<reference evidence="1" key="1">
    <citation type="submission" date="2021-09" db="EMBL/GenBank/DDBJ databases">
        <title>Genome of Aequorivita sp. strain F47161.</title>
        <authorList>
            <person name="Wang Y."/>
        </authorList>
    </citation>
    <scope>NUCLEOTIDE SEQUENCE</scope>
    <source>
        <strain evidence="1">F47161</strain>
    </source>
</reference>
<sequence length="177" mass="20240">MKQILGIGSRIDHPNYGKGVVTNVTAKMYWVTFIDNGLETIATDDEFEIIEAAEDEVDTVSFYEVEKSLRDILKKWNGFSEIVPIADKWKGGTLVFKPSDSNLASKEIPIDTFFHKIVMLRDRLRVMEQKINASKELAEQDKVDLQQYITRCYGSLTTFNVLFKSNSQQFKGESSKK</sequence>
<comment type="caution">
    <text evidence="1">The sequence shown here is derived from an EMBL/GenBank/DDBJ whole genome shotgun (WGS) entry which is preliminary data.</text>
</comment>
<evidence type="ECO:0000313" key="2">
    <source>
        <dbReference type="Proteomes" id="UP001139461"/>
    </source>
</evidence>
<gene>
    <name evidence="1" type="ORF">K8089_04280</name>
</gene>